<name>A0A9W4WQ94_9GLOM</name>
<keyword evidence="2" id="KW-1185">Reference proteome</keyword>
<organism evidence="1 2">
    <name type="scientific">Funneliformis geosporum</name>
    <dbReference type="NCBI Taxonomy" id="1117311"/>
    <lineage>
        <taxon>Eukaryota</taxon>
        <taxon>Fungi</taxon>
        <taxon>Fungi incertae sedis</taxon>
        <taxon>Mucoromycota</taxon>
        <taxon>Glomeromycotina</taxon>
        <taxon>Glomeromycetes</taxon>
        <taxon>Glomerales</taxon>
        <taxon>Glomeraceae</taxon>
        <taxon>Funneliformis</taxon>
    </lineage>
</organism>
<dbReference type="EMBL" id="CAMKVN010000122">
    <property type="protein sequence ID" value="CAI2163952.1"/>
    <property type="molecule type" value="Genomic_DNA"/>
</dbReference>
<gene>
    <name evidence="1" type="ORF">FWILDA_LOCUS1326</name>
</gene>
<evidence type="ECO:0000313" key="1">
    <source>
        <dbReference type="EMBL" id="CAI2163952.1"/>
    </source>
</evidence>
<dbReference type="AlphaFoldDB" id="A0A9W4WQ94"/>
<proteinExistence type="predicted"/>
<reference evidence="1" key="1">
    <citation type="submission" date="2022-08" db="EMBL/GenBank/DDBJ databases">
        <authorList>
            <person name="Kallberg Y."/>
            <person name="Tangrot J."/>
            <person name="Rosling A."/>
        </authorList>
    </citation>
    <scope>NUCLEOTIDE SEQUENCE</scope>
    <source>
        <strain evidence="1">Wild A</strain>
    </source>
</reference>
<comment type="caution">
    <text evidence="1">The sequence shown here is derived from an EMBL/GenBank/DDBJ whole genome shotgun (WGS) entry which is preliminary data.</text>
</comment>
<evidence type="ECO:0000313" key="2">
    <source>
        <dbReference type="Proteomes" id="UP001153678"/>
    </source>
</evidence>
<accession>A0A9W4WQ94</accession>
<sequence length="93" mass="10753">MTLKTSSTSSLTISSNTSQVSVINPEFPECSELYYFTQDDSRFPDVRPKIESIRTLTTVTVYYYAFDIKDVRRSSSSYANILYKLPTLLREFK</sequence>
<protein>
    <submittedName>
        <fullName evidence="1">880_t:CDS:1</fullName>
    </submittedName>
</protein>
<dbReference type="Proteomes" id="UP001153678">
    <property type="component" value="Unassembled WGS sequence"/>
</dbReference>